<comment type="similarity">
    <text evidence="2">Belongs to the TsaE family.</text>
</comment>
<gene>
    <name evidence="11" type="ORF">BWR22_08460</name>
</gene>
<dbReference type="Pfam" id="PF02367">
    <property type="entry name" value="TsaE"/>
    <property type="match status" value="1"/>
</dbReference>
<dbReference type="EMBL" id="CP019352">
    <property type="protein sequence ID" value="APY00346.1"/>
    <property type="molecule type" value="Genomic_DNA"/>
</dbReference>
<evidence type="ECO:0000256" key="5">
    <source>
        <dbReference type="ARBA" id="ARBA00022694"/>
    </source>
</evidence>
<protein>
    <recommendedName>
        <fullName evidence="3">tRNA threonylcarbamoyladenosine biosynthesis protein TsaE</fullName>
    </recommendedName>
    <alternativeName>
        <fullName evidence="10">t(6)A37 threonylcarbamoyladenosine biosynthesis protein TsaE</fullName>
    </alternativeName>
</protein>
<keyword evidence="12" id="KW-1185">Reference proteome</keyword>
<reference evidence="11 12" key="1">
    <citation type="submission" date="2017-01" db="EMBL/GenBank/DDBJ databases">
        <title>Complete genome of Lacinutrix venerupis DOK2-8 isolated from seawater in Dokdo.</title>
        <authorList>
            <person name="Chi W.-J."/>
            <person name="Kim J.H."/>
        </authorList>
    </citation>
    <scope>NUCLEOTIDE SEQUENCE [LARGE SCALE GENOMIC DNA]</scope>
    <source>
        <strain evidence="11 12">DOK2-8</strain>
    </source>
</reference>
<dbReference type="InterPro" id="IPR027417">
    <property type="entry name" value="P-loop_NTPase"/>
</dbReference>
<evidence type="ECO:0000256" key="3">
    <source>
        <dbReference type="ARBA" id="ARBA00019010"/>
    </source>
</evidence>
<dbReference type="Gene3D" id="3.40.50.300">
    <property type="entry name" value="P-loop containing nucleotide triphosphate hydrolases"/>
    <property type="match status" value="1"/>
</dbReference>
<dbReference type="SUPFAM" id="SSF52540">
    <property type="entry name" value="P-loop containing nucleoside triphosphate hydrolases"/>
    <property type="match status" value="1"/>
</dbReference>
<dbReference type="GO" id="GO:0005737">
    <property type="term" value="C:cytoplasm"/>
    <property type="evidence" value="ECO:0007669"/>
    <property type="project" value="UniProtKB-SubCell"/>
</dbReference>
<accession>A0AAC9LKJ8</accession>
<dbReference type="PANTHER" id="PTHR33540">
    <property type="entry name" value="TRNA THREONYLCARBAMOYLADENOSINE BIOSYNTHESIS PROTEIN TSAE"/>
    <property type="match status" value="1"/>
</dbReference>
<name>A0AAC9LKJ8_9FLAO</name>
<evidence type="ECO:0000256" key="9">
    <source>
        <dbReference type="ARBA" id="ARBA00022842"/>
    </source>
</evidence>
<evidence type="ECO:0000313" key="11">
    <source>
        <dbReference type="EMBL" id="APY00346.1"/>
    </source>
</evidence>
<keyword evidence="8" id="KW-0067">ATP-binding</keyword>
<proteinExistence type="inferred from homology"/>
<organism evidence="11 12">
    <name type="scientific">Lacinutrix venerupis</name>
    <dbReference type="NCBI Taxonomy" id="1486034"/>
    <lineage>
        <taxon>Bacteria</taxon>
        <taxon>Pseudomonadati</taxon>
        <taxon>Bacteroidota</taxon>
        <taxon>Flavobacteriia</taxon>
        <taxon>Flavobacteriales</taxon>
        <taxon>Flavobacteriaceae</taxon>
        <taxon>Lacinutrix</taxon>
    </lineage>
</organism>
<evidence type="ECO:0000256" key="8">
    <source>
        <dbReference type="ARBA" id="ARBA00022840"/>
    </source>
</evidence>
<dbReference type="NCBIfam" id="TIGR00150">
    <property type="entry name" value="T6A_YjeE"/>
    <property type="match status" value="1"/>
</dbReference>
<keyword evidence="5" id="KW-0819">tRNA processing</keyword>
<dbReference type="Proteomes" id="UP000187506">
    <property type="component" value="Chromosome"/>
</dbReference>
<dbReference type="InterPro" id="IPR003442">
    <property type="entry name" value="T6A_TsaE"/>
</dbReference>
<dbReference type="PANTHER" id="PTHR33540:SF2">
    <property type="entry name" value="TRNA THREONYLCARBAMOYLADENOSINE BIOSYNTHESIS PROTEIN TSAE"/>
    <property type="match status" value="1"/>
</dbReference>
<dbReference type="GO" id="GO:0002949">
    <property type="term" value="P:tRNA threonylcarbamoyladenosine modification"/>
    <property type="evidence" value="ECO:0007669"/>
    <property type="project" value="InterPro"/>
</dbReference>
<evidence type="ECO:0000256" key="4">
    <source>
        <dbReference type="ARBA" id="ARBA00022490"/>
    </source>
</evidence>
<evidence type="ECO:0000256" key="6">
    <source>
        <dbReference type="ARBA" id="ARBA00022723"/>
    </source>
</evidence>
<evidence type="ECO:0000256" key="7">
    <source>
        <dbReference type="ARBA" id="ARBA00022741"/>
    </source>
</evidence>
<dbReference type="GO" id="GO:0046872">
    <property type="term" value="F:metal ion binding"/>
    <property type="evidence" value="ECO:0007669"/>
    <property type="project" value="UniProtKB-KW"/>
</dbReference>
<evidence type="ECO:0000313" key="12">
    <source>
        <dbReference type="Proteomes" id="UP000187506"/>
    </source>
</evidence>
<evidence type="ECO:0000256" key="10">
    <source>
        <dbReference type="ARBA" id="ARBA00032441"/>
    </source>
</evidence>
<comment type="subcellular location">
    <subcellularLocation>
        <location evidence="1">Cytoplasm</location>
    </subcellularLocation>
</comment>
<sequence length="136" mass="15735">MLKIEYTLKDIDTVAKKILQQSTSKTFLFKAEMGVGKTTLIKALVKALGSNDTVSSPTFSLVNEYQSNTETIYHFDLYRVKDQNELYDFGIEDYLNTEAYLFVEWPQLAENLFTNYNTISISLEKDSFRILKMTEN</sequence>
<keyword evidence="6" id="KW-0479">Metal-binding</keyword>
<dbReference type="KEGG" id="lvn:BWR22_08460"/>
<dbReference type="RefSeq" id="WP_076733252.1">
    <property type="nucleotide sequence ID" value="NZ_CP019352.1"/>
</dbReference>
<keyword evidence="9" id="KW-0460">Magnesium</keyword>
<dbReference type="GO" id="GO:0005524">
    <property type="term" value="F:ATP binding"/>
    <property type="evidence" value="ECO:0007669"/>
    <property type="project" value="UniProtKB-KW"/>
</dbReference>
<evidence type="ECO:0000256" key="2">
    <source>
        <dbReference type="ARBA" id="ARBA00007599"/>
    </source>
</evidence>
<keyword evidence="4" id="KW-0963">Cytoplasm</keyword>
<evidence type="ECO:0000256" key="1">
    <source>
        <dbReference type="ARBA" id="ARBA00004496"/>
    </source>
</evidence>
<dbReference type="AlphaFoldDB" id="A0AAC9LKJ8"/>
<keyword evidence="7" id="KW-0547">Nucleotide-binding</keyword>